<sequence length="97" mass="11106">MFTAEQARSTYLENCQRQADEHLEKIGQLIEKLSVDRLTTACDLEANLHVRERVVQGLQEAGYHVTCTGINEPLTERDVSDQLPVEEVETYELTISW</sequence>
<dbReference type="Proteomes" id="UP000001034">
    <property type="component" value="Segment"/>
</dbReference>
<proteinExistence type="predicted"/>
<keyword evidence="2" id="KW-1185">Reference proteome</keyword>
<dbReference type="RefSeq" id="YP_001949903.1">
    <property type="nucleotide sequence ID" value="NC_010811.2"/>
</dbReference>
<dbReference type="GeneID" id="6369767"/>
<protein>
    <submittedName>
        <fullName evidence="1">Uncharacterized protein</fullName>
    </submittedName>
</protein>
<dbReference type="EMBL" id="AB366653">
    <property type="protein sequence ID" value="BAG41473.1"/>
    <property type="molecule type" value="Genomic_DNA"/>
</dbReference>
<evidence type="ECO:0000313" key="1">
    <source>
        <dbReference type="EMBL" id="BAG41473.1"/>
    </source>
</evidence>
<evidence type="ECO:0000313" key="2">
    <source>
        <dbReference type="Proteomes" id="UP000001034"/>
    </source>
</evidence>
<organism evidence="1 2">
    <name type="scientific">Ralstonia phage phiRSL1</name>
    <dbReference type="NCBI Taxonomy" id="1980924"/>
    <lineage>
        <taxon>Viruses</taxon>
        <taxon>Duplodnaviria</taxon>
        <taxon>Heunggongvirae</taxon>
        <taxon>Uroviricota</taxon>
        <taxon>Caudoviricetes</taxon>
        <taxon>Mieseafarmvirus</taxon>
        <taxon>Mieseafarmvirus RSL1</taxon>
    </lineage>
</organism>
<name>B2ZXP8_9CAUD</name>
<dbReference type="KEGG" id="vg:6369767"/>
<reference evidence="1 2" key="1">
    <citation type="journal article" date="2010" name="Virology">
        <title>A jumbo phage infecting the phytopathogen Ralstonia solanacearum defines a new lineage of the Myoviridae family.</title>
        <authorList>
            <person name="Yamada T."/>
            <person name="Satoh S."/>
            <person name="Ishikawa H."/>
            <person name="Fujiwara A."/>
            <person name="Kawasaki T."/>
            <person name="Fujie M."/>
            <person name="Ogata H."/>
        </authorList>
    </citation>
    <scope>NUCLEOTIDE SEQUENCE [LARGE SCALE GENOMIC DNA]</scope>
</reference>
<accession>B2ZXP8</accession>